<dbReference type="NCBIfam" id="NF003315">
    <property type="entry name" value="PRK04323.1"/>
    <property type="match status" value="1"/>
</dbReference>
<evidence type="ECO:0000256" key="1">
    <source>
        <dbReference type="HAMAP-Rule" id="MF_01503"/>
    </source>
</evidence>
<keyword evidence="3" id="KW-1185">Reference proteome</keyword>
<comment type="similarity">
    <text evidence="1">Belongs to the RemA family.</text>
</comment>
<dbReference type="Pfam" id="PF04025">
    <property type="entry name" value="RemA-like"/>
    <property type="match status" value="1"/>
</dbReference>
<dbReference type="PANTHER" id="PTHR38449:SF1">
    <property type="entry name" value="REGULATORY PROTEIN SSL2874-RELATED"/>
    <property type="match status" value="1"/>
</dbReference>
<dbReference type="Proteomes" id="UP000231057">
    <property type="component" value="Chromosome"/>
</dbReference>
<sequence length="82" mass="8932">MLNVGFGNYVAPARVLAIVSPDSAPIKRLILEARQQHHLIDTTHGRRTRAVLILDGSTVVLSALHPETLAARLSQPLKDPHP</sequence>
<protein>
    <recommendedName>
        <fullName evidence="1">Putative regulatory protein BRW62_08885</fullName>
    </recommendedName>
</protein>
<evidence type="ECO:0000313" key="3">
    <source>
        <dbReference type="Proteomes" id="UP000231057"/>
    </source>
</evidence>
<reference evidence="2 3" key="1">
    <citation type="submission" date="2016-11" db="EMBL/GenBank/DDBJ databases">
        <title>Complete genome sequence of thermophilic cyanobacteria strain Synechococcus sp. PCC6715.</title>
        <authorList>
            <person name="Tang J."/>
            <person name="Daroch M."/>
            <person name="Liang Y."/>
            <person name="Jiang D."/>
            <person name="Shah M."/>
        </authorList>
    </citation>
    <scope>NUCLEOTIDE SEQUENCE [LARGE SCALE GENOMIC DNA]</scope>
    <source>
        <strain evidence="2 3">PCC 6715</strain>
    </source>
</reference>
<dbReference type="PANTHER" id="PTHR38449">
    <property type="entry name" value="REGULATORY PROTEIN TM_1690-RELATED"/>
    <property type="match status" value="1"/>
</dbReference>
<dbReference type="EMBL" id="CP018092">
    <property type="protein sequence ID" value="ATS18839.1"/>
    <property type="molecule type" value="Genomic_DNA"/>
</dbReference>
<dbReference type="OrthoDB" id="5432174at2"/>
<name>A0A2D2Q341_PARLV</name>
<dbReference type="AlphaFoldDB" id="A0A2D2Q341"/>
<gene>
    <name evidence="2" type="ORF">BRW62_08885</name>
</gene>
<organism evidence="2 3">
    <name type="scientific">Parathermosynechococcus lividus PCC 6715</name>
    <dbReference type="NCBI Taxonomy" id="1917166"/>
    <lineage>
        <taxon>Bacteria</taxon>
        <taxon>Bacillati</taxon>
        <taxon>Cyanobacteriota</taxon>
        <taxon>Cyanophyceae</taxon>
        <taxon>Acaryochloridales</taxon>
        <taxon>Thermosynechococcaceae</taxon>
        <taxon>Parathermosynechococcus</taxon>
    </lineage>
</organism>
<accession>A0A2D2Q341</accession>
<dbReference type="RefSeq" id="WP_099799172.1">
    <property type="nucleotide sequence ID" value="NZ_CP018092.1"/>
</dbReference>
<reference evidence="3" key="2">
    <citation type="journal article" date="2022" name="Front. Microbiol.">
        <title>Comparative Genomic Analysis Revealed Distinct Molecular Components and Organization of CO2-Concentrating Mechanism in Thermophilic Cyanobacteria.</title>
        <authorList>
            <person name="Tang J."/>
            <person name="Zhou H."/>
            <person name="Yao D."/>
            <person name="Riaz S."/>
            <person name="You D."/>
            <person name="Klepacz-Smolka A."/>
            <person name="Daroch M."/>
        </authorList>
    </citation>
    <scope>NUCLEOTIDE SEQUENCE [LARGE SCALE GENOMIC DNA]</scope>
    <source>
        <strain evidence="3">PCC 6715</strain>
    </source>
</reference>
<dbReference type="InterPro" id="IPR007169">
    <property type="entry name" value="RemA-like"/>
</dbReference>
<evidence type="ECO:0000313" key="2">
    <source>
        <dbReference type="EMBL" id="ATS18839.1"/>
    </source>
</evidence>
<proteinExistence type="inferred from homology"/>
<dbReference type="KEGG" id="slw:BRW62_08885"/>
<dbReference type="HAMAP" id="MF_01503">
    <property type="entry name" value="RemA"/>
    <property type="match status" value="1"/>
</dbReference>